<feature type="chain" id="PRO_5045556390" evidence="1">
    <location>
        <begin position="27"/>
        <end position="2133"/>
    </location>
</feature>
<keyword evidence="3" id="KW-1185">Reference proteome</keyword>
<dbReference type="EMBL" id="JACRYL010000029">
    <property type="protein sequence ID" value="MBC6112891.1"/>
    <property type="molecule type" value="Genomic_DNA"/>
</dbReference>
<accession>A0ABR7KXY6</accession>
<reference evidence="2 3" key="1">
    <citation type="submission" date="2020-08" db="EMBL/GenBank/DDBJ databases">
        <authorList>
            <person name="Sun Q."/>
            <person name="Inoue M."/>
        </authorList>
    </citation>
    <scope>NUCLEOTIDE SEQUENCE [LARGE SCALE GENOMIC DNA]</scope>
    <source>
        <strain evidence="2 3">CCM 8938</strain>
    </source>
</reference>
<proteinExistence type="predicted"/>
<dbReference type="InterPro" id="IPR013783">
    <property type="entry name" value="Ig-like_fold"/>
</dbReference>
<gene>
    <name evidence="2" type="ORF">H7U22_20915</name>
</gene>
<sequence>MKQKFTYLLILLIFSALVGVGNFAKAQSVTGTAVTNGCKSGGTITASSTGLGATPQYQLLLAGAVVAPDASNPSVYTNSNVFTSLINGNYTLNARASLGGTVYTSSTITVTNGYADMVVSTPTKVLTCVSTSTTLTTTVTGGKASYIYKIANQTSPSTIIESSAATAATSYTFGATTALPKGNYIVSVTDNCGITTTAATSISDPTVTLADIKVGSVAYFSRNNFNDCNSTLKMVVEFGWQYVANSVSISASDAAKFTWKIRFQNQLYGQDITGDGRPDVGGAGFSPLTSQVTAPLAADRAAALADELTATPTAVVLMDACGNSKVIPIINYNKLISRLSAKNCSGNASVVASFGAGLTCLPVNYVFTNTSNPADVITVTQTTVTQQFTGFTPGSTYHFTYVDGAGYTTGVWSNAGQNISISATSSFAPAQFYFGPYRNLNALNYGQLDLSFSPGAPNDPVSVKVLSSSSPLVPVGTIKTGILDGGGNWVVPNVNSTDPINYWPKGTYTLELTSVCGIKNLNVTVLGYTASLTGNTISPICGGFDYVVNGIFDDATAYQVIILPGSASNVGQTRDLASTTASLPFNGLTNGNYTFGIRIKGGTTDVLTQTVTLSAANVLSINKSATGGYVCTTGATNGTLTIVASTLSPAPGNTLEYAIGGHNIGDPYGAFQSGNTFTGLSEGTYYFKVKDGCGNIITESTQIGVAAAPTARVDGKASPAPVCKYVGATMQMDVDALGAGITYNWSGPGISNTVGDPAYKGLKNPQVSLDPLTVGTLNYSVSIVNPACSATPTVSNISVNLKALPVATIAYSANLCKTGTAAVTQTGTTGGTYSALPTGLTIDANTGALNLATSAAGTYTVTYTFTDGSCPTTTTASVTVNDLPLQPTVAVTQPSCGTPTGSLTITAVTGETYSLDGGAYSTTLTYSGLVAGSTHTVTAKNAGTCTAVTSVTIDAAKVIATAPTVAVTAQPTCAVGTGSINITAKTGETYSLDGGAYAATTTYTGLASGSHSVTAKSVDGCISTATSVTVNTAPGAPTAPTVAVATQPTCSVGTGSISITAVTGETYSVDGGAYSAATTYNGLTPGSHTVIAKNAGGCTSSATSVTINAAPAAAATPVVNVVSQPTCGTPTGSISITAVTGETYSLDGGAYSATTIYSGLTPGSHNVTAKTAGGCTSTATSFNISPAKVEAVVPVVTVTVQPTCTVATGTISITTVTGETYSVDGGAYSTTTTYAGLTVGSHSVTSKSIDGCLSVPTSVTINAAPAAPAAPTVIVTGQPDCSVATGIISITAVTGLTYSLDGGAYSATTSYTGLTAGSHSVIAKNGSGCTSAPTTVTINAAPVGATAPTVAVTAQPSCAVGTGSISITAKTGETYSVDGNAYSATTTYTGLTSGSHSITAQSVDGCISTATSVTINAAPLAPTAPVANATQPTCTVGTGSLTITTVTGETYSLDGGAYSATATYTGLTAGLHNVTAKSAGGCISSATSVTINAAPSAPAAPTVAVTAQPTCVVGSGTISITAVAGLTYSVDGGAYSATTTYTGLTVGSHSVTAKNVAGCISTATSVTINAAPSAPVAPTVAVTAQPTCAVGSGSISITAVTGLTYSLDGGSYSATTTYTGLTVGSHSVTAKNVAGCISTATSVTINAAPSAPTAPVLTATQPTCTVGTGSIAITTVTGETYSLDGGAYSATATYTGLTVGSHSVMAKSSGGCISTATSVTINSAPSAPAAPTVAVTAQPTCALATGSINITPVSGNTYSIDGSAYVATLAYAGLATGTHTITAKNASGCISNATSIVINAQPATPTATISYPSAQYQATGTTAVTQTGQAGGTYSASPSGLSIDATTGAVNLGSSTPNQTYTITYAFSNGTCTNTTSTTIKINSTPATIGYGKPEYCATGSTDVLRTGPASGIYTVNGTGLKINSSTGTINLSSSTPGSYTVTYTYQDGSITAVATTSIVVNAMPIVSLNSDLGLDISKGDIAILTATGGVSYSWTGGDILSGQNTASLRVRPKQTTTYTVTATNASGCSEVMQITINVTDDLKLLPNNVVTPNGDGKNDTWVVKNIDYYPNNDVNIYDRAGRKVYGAKGYQNNWDGTYNGMPLAEGAYIYVIDLGKGIGLIRGTISIIRDNR</sequence>
<keyword evidence="1" id="KW-0732">Signal</keyword>
<dbReference type="InterPro" id="IPR026341">
    <property type="entry name" value="T9SS_type_B"/>
</dbReference>
<dbReference type="Proteomes" id="UP000652755">
    <property type="component" value="Unassembled WGS sequence"/>
</dbReference>
<comment type="caution">
    <text evidence="2">The sequence shown here is derived from an EMBL/GenBank/DDBJ whole genome shotgun (WGS) entry which is preliminary data.</text>
</comment>
<dbReference type="Pfam" id="PF13585">
    <property type="entry name" value="CHU_C"/>
    <property type="match status" value="1"/>
</dbReference>
<evidence type="ECO:0000313" key="2">
    <source>
        <dbReference type="EMBL" id="MBC6112891.1"/>
    </source>
</evidence>
<dbReference type="Gene3D" id="2.60.40.10">
    <property type="entry name" value="Immunoglobulins"/>
    <property type="match status" value="1"/>
</dbReference>
<protein>
    <submittedName>
        <fullName evidence="2">Gliding motility-associated C-terminal domain-containing protein</fullName>
    </submittedName>
</protein>
<evidence type="ECO:0000313" key="3">
    <source>
        <dbReference type="Proteomes" id="UP000652755"/>
    </source>
</evidence>
<dbReference type="NCBIfam" id="TIGR04131">
    <property type="entry name" value="Bac_Flav_CTERM"/>
    <property type="match status" value="1"/>
</dbReference>
<dbReference type="RefSeq" id="WP_187073309.1">
    <property type="nucleotide sequence ID" value="NZ_JACRYL010000029.1"/>
</dbReference>
<organism evidence="2 3">
    <name type="scientific">Pedobacter fastidiosus</name>
    <dbReference type="NCBI Taxonomy" id="2765361"/>
    <lineage>
        <taxon>Bacteria</taxon>
        <taxon>Pseudomonadati</taxon>
        <taxon>Bacteroidota</taxon>
        <taxon>Sphingobacteriia</taxon>
        <taxon>Sphingobacteriales</taxon>
        <taxon>Sphingobacteriaceae</taxon>
        <taxon>Pedobacter</taxon>
    </lineage>
</organism>
<feature type="signal peptide" evidence="1">
    <location>
        <begin position="1"/>
        <end position="26"/>
    </location>
</feature>
<name>A0ABR7KXY6_9SPHI</name>
<evidence type="ECO:0000256" key="1">
    <source>
        <dbReference type="SAM" id="SignalP"/>
    </source>
</evidence>